<dbReference type="PANTHER" id="PTHR10900:SF77">
    <property type="entry name" value="FI19380P1"/>
    <property type="match status" value="1"/>
</dbReference>
<organism evidence="3 4">
    <name type="scientific">Apolygus lucorum</name>
    <name type="common">Small green plant bug</name>
    <name type="synonym">Lygocoris lucorum</name>
    <dbReference type="NCBI Taxonomy" id="248454"/>
    <lineage>
        <taxon>Eukaryota</taxon>
        <taxon>Metazoa</taxon>
        <taxon>Ecdysozoa</taxon>
        <taxon>Arthropoda</taxon>
        <taxon>Hexapoda</taxon>
        <taxon>Insecta</taxon>
        <taxon>Pterygota</taxon>
        <taxon>Neoptera</taxon>
        <taxon>Paraneoptera</taxon>
        <taxon>Hemiptera</taxon>
        <taxon>Heteroptera</taxon>
        <taxon>Panheteroptera</taxon>
        <taxon>Cimicomorpha</taxon>
        <taxon>Miridae</taxon>
        <taxon>Mirini</taxon>
        <taxon>Apolygus</taxon>
    </lineage>
</organism>
<dbReference type="GO" id="GO:0030198">
    <property type="term" value="P:extracellular matrix organization"/>
    <property type="evidence" value="ECO:0007669"/>
    <property type="project" value="TreeGrafter"/>
</dbReference>
<comment type="caution">
    <text evidence="3">The sequence shown here is derived from an EMBL/GenBank/DDBJ whole genome shotgun (WGS) entry which is preliminary data.</text>
</comment>
<dbReference type="Gene3D" id="2.30.180.10">
    <property type="entry name" value="FAS1 domain"/>
    <property type="match status" value="4"/>
</dbReference>
<feature type="compositionally biased region" description="Basic and acidic residues" evidence="1">
    <location>
        <begin position="37"/>
        <end position="57"/>
    </location>
</feature>
<dbReference type="Pfam" id="PF02469">
    <property type="entry name" value="Fasciclin"/>
    <property type="match status" value="4"/>
</dbReference>
<name>A0A8S9WN52_APOLU</name>
<dbReference type="Proteomes" id="UP000466442">
    <property type="component" value="Unassembled WGS sequence"/>
</dbReference>
<dbReference type="PROSITE" id="PS50213">
    <property type="entry name" value="FAS1"/>
    <property type="match status" value="4"/>
</dbReference>
<feature type="compositionally biased region" description="Acidic residues" evidence="1">
    <location>
        <begin position="81"/>
        <end position="95"/>
    </location>
</feature>
<feature type="domain" description="FAS1" evidence="2">
    <location>
        <begin position="613"/>
        <end position="750"/>
    </location>
</feature>
<protein>
    <recommendedName>
        <fullName evidence="2">FAS1 domain-containing protein</fullName>
    </recommendedName>
</protein>
<feature type="compositionally biased region" description="Basic and acidic residues" evidence="1">
    <location>
        <begin position="66"/>
        <end position="80"/>
    </location>
</feature>
<accession>A0A8S9WN52</accession>
<dbReference type="OrthoDB" id="286301at2759"/>
<feature type="region of interest" description="Disordered" evidence="1">
    <location>
        <begin position="23"/>
        <end position="97"/>
    </location>
</feature>
<dbReference type="EMBL" id="WIXP02000017">
    <property type="protein sequence ID" value="KAF6197694.1"/>
    <property type="molecule type" value="Genomic_DNA"/>
</dbReference>
<evidence type="ECO:0000256" key="1">
    <source>
        <dbReference type="SAM" id="MobiDB-lite"/>
    </source>
</evidence>
<dbReference type="InterPro" id="IPR036378">
    <property type="entry name" value="FAS1_dom_sf"/>
</dbReference>
<feature type="domain" description="FAS1" evidence="2">
    <location>
        <begin position="345"/>
        <end position="471"/>
    </location>
</feature>
<dbReference type="InterPro" id="IPR050904">
    <property type="entry name" value="Adhesion/Biosynth-related"/>
</dbReference>
<gene>
    <name evidence="3" type="ORF">GE061_008660</name>
</gene>
<dbReference type="SMART" id="SM00554">
    <property type="entry name" value="FAS1"/>
    <property type="match status" value="4"/>
</dbReference>
<proteinExistence type="predicted"/>
<dbReference type="GO" id="GO:0031012">
    <property type="term" value="C:extracellular matrix"/>
    <property type="evidence" value="ECO:0007669"/>
    <property type="project" value="TreeGrafter"/>
</dbReference>
<dbReference type="PANTHER" id="PTHR10900">
    <property type="entry name" value="PERIOSTIN-RELATED"/>
    <property type="match status" value="1"/>
</dbReference>
<feature type="domain" description="FAS1" evidence="2">
    <location>
        <begin position="475"/>
        <end position="609"/>
    </location>
</feature>
<dbReference type="GO" id="GO:0007155">
    <property type="term" value="P:cell adhesion"/>
    <property type="evidence" value="ECO:0007669"/>
    <property type="project" value="TreeGrafter"/>
</dbReference>
<dbReference type="SUPFAM" id="SSF82153">
    <property type="entry name" value="FAS1 domain"/>
    <property type="match status" value="4"/>
</dbReference>
<keyword evidence="4" id="KW-1185">Reference proteome</keyword>
<evidence type="ECO:0000259" key="2">
    <source>
        <dbReference type="PROSITE" id="PS50213"/>
    </source>
</evidence>
<feature type="domain" description="FAS1" evidence="2">
    <location>
        <begin position="202"/>
        <end position="342"/>
    </location>
</feature>
<dbReference type="AlphaFoldDB" id="A0A8S9WN52"/>
<reference evidence="3" key="1">
    <citation type="journal article" date="2021" name="Mol. Ecol. Resour.">
        <title>Apolygus lucorum genome provides insights into omnivorousness and mesophyll feeding.</title>
        <authorList>
            <person name="Liu Y."/>
            <person name="Liu H."/>
            <person name="Wang H."/>
            <person name="Huang T."/>
            <person name="Liu B."/>
            <person name="Yang B."/>
            <person name="Yin L."/>
            <person name="Li B."/>
            <person name="Zhang Y."/>
            <person name="Zhang S."/>
            <person name="Jiang F."/>
            <person name="Zhang X."/>
            <person name="Ren Y."/>
            <person name="Wang B."/>
            <person name="Wang S."/>
            <person name="Lu Y."/>
            <person name="Wu K."/>
            <person name="Fan W."/>
            <person name="Wang G."/>
        </authorList>
    </citation>
    <scope>NUCLEOTIDE SEQUENCE</scope>
    <source>
        <strain evidence="3">12Hb</strain>
    </source>
</reference>
<dbReference type="GO" id="GO:0005615">
    <property type="term" value="C:extracellular space"/>
    <property type="evidence" value="ECO:0007669"/>
    <property type="project" value="TreeGrafter"/>
</dbReference>
<dbReference type="GO" id="GO:0050839">
    <property type="term" value="F:cell adhesion molecule binding"/>
    <property type="evidence" value="ECO:0007669"/>
    <property type="project" value="TreeGrafter"/>
</dbReference>
<dbReference type="InterPro" id="IPR000782">
    <property type="entry name" value="FAS1_domain"/>
</dbReference>
<evidence type="ECO:0000313" key="3">
    <source>
        <dbReference type="EMBL" id="KAF6197694.1"/>
    </source>
</evidence>
<evidence type="ECO:0000313" key="4">
    <source>
        <dbReference type="Proteomes" id="UP000466442"/>
    </source>
</evidence>
<sequence>MKDLDRYGLAGLRETQKRIEDMLAQESKTIPEVKSASVEDRSREELEPQKPEDKVVDADASAGEDSAEKPAKGGDSAEAKPEEDDDDDDDDDELPDFGGLHNIFNFLRQPALKPWWQGPNVCVQRDVKEEEAPESKTESAGNGFLVFGVGISQFSSCKHSPSRYVCTTVTTKDGKTNKSTVTYQCCHGSRRVQGKDGCQIVDTKSVVETAKEIGCNEFERAVENEGLVDALSGNKTVFMPVDVAFTRFKMEEPSGNSIQTNEVMFDEDKASSKRDVLLNHVVPGIYEMSDLENEMLLTSDNNNKTLRINGYPGGIVTVNCALINATDKLTSDGVIHTIDKVLVPVTHSLADLLEEKRFSKFKKLLEENNLLEPLKGEKTATVFALTNDQVDLLEPKHAMCMQTILRHHILPHTVCSAAVRSSRISSTDLADNWVHMERSEDGTVVLDKTVKVTESDKMATNGVLHVVDGFIIPSSARSATDLLVQTNHTRFLALLEKANLKKEVDKSPEITLFVPVEAKMAELEQLEGEELKNTLMFHIADGKFDSDYLDNGVMLKTKDHDEKIRVTAKANVLSALMGQDSSLSVQCVPLTRVDGRICNGYAHEVSKPLMPANSTVLELIENDSRFTFLKDALKGTKMEEQLKSGDGSPITLLAPSNEAFQNLDADTLGKIATDKDAADSFIRAHVLNDAVCCSNVGPSSWPFVSSVRALSGSAIPTNRRSSDVTFGGVRVQTCDLIARDGIVHIINGALVSNKRRISNPFSDEEIVIHKPASDIILAGL</sequence>